<gene>
    <name evidence="1" type="ORF">H5410_058396</name>
</gene>
<accession>A0A9J5WTI6</accession>
<proteinExistence type="predicted"/>
<dbReference type="Proteomes" id="UP000824120">
    <property type="component" value="Chromosome 11"/>
</dbReference>
<organism evidence="1 2">
    <name type="scientific">Solanum commersonii</name>
    <name type="common">Commerson's wild potato</name>
    <name type="synonym">Commerson's nightshade</name>
    <dbReference type="NCBI Taxonomy" id="4109"/>
    <lineage>
        <taxon>Eukaryota</taxon>
        <taxon>Viridiplantae</taxon>
        <taxon>Streptophyta</taxon>
        <taxon>Embryophyta</taxon>
        <taxon>Tracheophyta</taxon>
        <taxon>Spermatophyta</taxon>
        <taxon>Magnoliopsida</taxon>
        <taxon>eudicotyledons</taxon>
        <taxon>Gunneridae</taxon>
        <taxon>Pentapetalae</taxon>
        <taxon>asterids</taxon>
        <taxon>lamiids</taxon>
        <taxon>Solanales</taxon>
        <taxon>Solanaceae</taxon>
        <taxon>Solanoideae</taxon>
        <taxon>Solaneae</taxon>
        <taxon>Solanum</taxon>
    </lineage>
</organism>
<evidence type="ECO:0000313" key="2">
    <source>
        <dbReference type="Proteomes" id="UP000824120"/>
    </source>
</evidence>
<dbReference type="AlphaFoldDB" id="A0A9J5WTI6"/>
<keyword evidence="2" id="KW-1185">Reference proteome</keyword>
<name>A0A9J5WTI6_SOLCO</name>
<sequence>MKVRAYKMYQVRGNQVTNLLDPSHTNCDPEEVKLIETETLCGTLSLIDLIDNETSLVTLSKKLGQGFSENNETYEVPEKVMKSFEGLTQQNQLNVVVFYVSPHFVDMKKSIEMLSLAKNLVKLPNFVKRNKLDRTMLSDIDFSRDGFDELPENYEKQKDIVEKEDKK</sequence>
<protein>
    <submittedName>
        <fullName evidence="1">Uncharacterized protein</fullName>
    </submittedName>
</protein>
<evidence type="ECO:0000313" key="1">
    <source>
        <dbReference type="EMBL" id="KAG5578262.1"/>
    </source>
</evidence>
<dbReference type="EMBL" id="JACXVP010000011">
    <property type="protein sequence ID" value="KAG5578262.1"/>
    <property type="molecule type" value="Genomic_DNA"/>
</dbReference>
<comment type="caution">
    <text evidence="1">The sequence shown here is derived from an EMBL/GenBank/DDBJ whole genome shotgun (WGS) entry which is preliminary data.</text>
</comment>
<reference evidence="1 2" key="1">
    <citation type="submission" date="2020-09" db="EMBL/GenBank/DDBJ databases">
        <title>De no assembly of potato wild relative species, Solanum commersonii.</title>
        <authorList>
            <person name="Cho K."/>
        </authorList>
    </citation>
    <scope>NUCLEOTIDE SEQUENCE [LARGE SCALE GENOMIC DNA]</scope>
    <source>
        <strain evidence="1">LZ3.2</strain>
        <tissue evidence="1">Leaf</tissue>
    </source>
</reference>